<dbReference type="SUPFAM" id="SSF52172">
    <property type="entry name" value="CheY-like"/>
    <property type="match status" value="1"/>
</dbReference>
<feature type="modified residue" description="4-aspartylphosphate" evidence="2">
    <location>
        <position position="59"/>
    </location>
</feature>
<gene>
    <name evidence="4" type="ORF">Aconfl_23490</name>
</gene>
<dbReference type="Proteomes" id="UP001338309">
    <property type="component" value="Unassembled WGS sequence"/>
</dbReference>
<proteinExistence type="predicted"/>
<dbReference type="RefSeq" id="WP_338224427.1">
    <property type="nucleotide sequence ID" value="NZ_BTPD01000007.1"/>
</dbReference>
<name>A0ABQ6PP13_9BACT</name>
<feature type="domain" description="Response regulatory" evidence="3">
    <location>
        <begin position="4"/>
        <end position="127"/>
    </location>
</feature>
<keyword evidence="5" id="KW-1185">Reference proteome</keyword>
<dbReference type="EMBL" id="BTPD01000007">
    <property type="protein sequence ID" value="GMQ29706.1"/>
    <property type="molecule type" value="Genomic_DNA"/>
</dbReference>
<dbReference type="PANTHER" id="PTHR44591:SF3">
    <property type="entry name" value="RESPONSE REGULATORY DOMAIN-CONTAINING PROTEIN"/>
    <property type="match status" value="1"/>
</dbReference>
<evidence type="ECO:0000259" key="3">
    <source>
        <dbReference type="PROSITE" id="PS50110"/>
    </source>
</evidence>
<evidence type="ECO:0000313" key="4">
    <source>
        <dbReference type="EMBL" id="GMQ29706.1"/>
    </source>
</evidence>
<dbReference type="PROSITE" id="PS50110">
    <property type="entry name" value="RESPONSE_REGULATORY"/>
    <property type="match status" value="1"/>
</dbReference>
<protein>
    <submittedName>
        <fullName evidence="4">Response regulator</fullName>
    </submittedName>
</protein>
<dbReference type="InterPro" id="IPR050595">
    <property type="entry name" value="Bact_response_regulator"/>
</dbReference>
<sequence>MNFNLLIVDDDPNFLFMHKILAKRSGFHLDPKTFDSGKEVIEYLEQNKGINEKILIFLDLFMPEINGWSVADYVESLGQFHRIKIFIVSSSVNQADKQKALTYSSIIEYIEKPLELNYLETIKESPFF</sequence>
<evidence type="ECO:0000256" key="1">
    <source>
        <dbReference type="ARBA" id="ARBA00022553"/>
    </source>
</evidence>
<dbReference type="InterPro" id="IPR001789">
    <property type="entry name" value="Sig_transdc_resp-reg_receiver"/>
</dbReference>
<comment type="caution">
    <text evidence="4">The sequence shown here is derived from an EMBL/GenBank/DDBJ whole genome shotgun (WGS) entry which is preliminary data.</text>
</comment>
<accession>A0ABQ6PP13</accession>
<keyword evidence="1 2" id="KW-0597">Phosphoprotein</keyword>
<evidence type="ECO:0000313" key="5">
    <source>
        <dbReference type="Proteomes" id="UP001338309"/>
    </source>
</evidence>
<dbReference type="PANTHER" id="PTHR44591">
    <property type="entry name" value="STRESS RESPONSE REGULATOR PROTEIN 1"/>
    <property type="match status" value="1"/>
</dbReference>
<dbReference type="InterPro" id="IPR011006">
    <property type="entry name" value="CheY-like_superfamily"/>
</dbReference>
<dbReference type="Pfam" id="PF00072">
    <property type="entry name" value="Response_reg"/>
    <property type="match status" value="1"/>
</dbReference>
<organism evidence="4 5">
    <name type="scientific">Algoriphagus confluentis</name>
    <dbReference type="NCBI Taxonomy" id="1697556"/>
    <lineage>
        <taxon>Bacteria</taxon>
        <taxon>Pseudomonadati</taxon>
        <taxon>Bacteroidota</taxon>
        <taxon>Cytophagia</taxon>
        <taxon>Cytophagales</taxon>
        <taxon>Cyclobacteriaceae</taxon>
        <taxon>Algoriphagus</taxon>
    </lineage>
</organism>
<dbReference type="Gene3D" id="3.40.50.2300">
    <property type="match status" value="1"/>
</dbReference>
<dbReference type="SMART" id="SM00448">
    <property type="entry name" value="REC"/>
    <property type="match status" value="1"/>
</dbReference>
<reference evidence="4 5" key="1">
    <citation type="submission" date="2023-08" db="EMBL/GenBank/DDBJ databases">
        <title>Draft genome sequence of Algoriphagus confluentis.</title>
        <authorList>
            <person name="Takatani N."/>
            <person name="Hosokawa M."/>
            <person name="Sawabe T."/>
        </authorList>
    </citation>
    <scope>NUCLEOTIDE SEQUENCE [LARGE SCALE GENOMIC DNA]</scope>
    <source>
        <strain evidence="4 5">NBRC 111222</strain>
    </source>
</reference>
<evidence type="ECO:0000256" key="2">
    <source>
        <dbReference type="PROSITE-ProRule" id="PRU00169"/>
    </source>
</evidence>